<keyword evidence="3" id="KW-0274">FAD</keyword>
<comment type="caution">
    <text evidence="7">The sequence shown here is derived from an EMBL/GenBank/DDBJ whole genome shotgun (WGS) entry which is preliminary data.</text>
</comment>
<reference evidence="7" key="2">
    <citation type="journal article" date="2021" name="PeerJ">
        <title>Extensive microbial diversity within the chicken gut microbiome revealed by metagenomics and culture.</title>
        <authorList>
            <person name="Gilroy R."/>
            <person name="Ravi A."/>
            <person name="Getino M."/>
            <person name="Pursley I."/>
            <person name="Horton D.L."/>
            <person name="Alikhan N.F."/>
            <person name="Baker D."/>
            <person name="Gharbi K."/>
            <person name="Hall N."/>
            <person name="Watson M."/>
            <person name="Adriaenssens E.M."/>
            <person name="Foster-Nyarko E."/>
            <person name="Jarju S."/>
            <person name="Secka A."/>
            <person name="Antonio M."/>
            <person name="Oren A."/>
            <person name="Chaudhuri R.R."/>
            <person name="La Ragione R."/>
            <person name="Hildebrand F."/>
            <person name="Pallen M.J."/>
        </authorList>
    </citation>
    <scope>NUCLEOTIDE SEQUENCE</scope>
    <source>
        <strain evidence="7">CHK175-13533</strain>
    </source>
</reference>
<dbReference type="SUPFAM" id="SSF51905">
    <property type="entry name" value="FAD/NAD(P)-binding domain"/>
    <property type="match status" value="2"/>
</dbReference>
<dbReference type="Gene3D" id="3.50.50.60">
    <property type="entry name" value="FAD/NAD(P)-binding domain"/>
    <property type="match status" value="2"/>
</dbReference>
<reference evidence="7" key="3">
    <citation type="submission" date="2021-09" db="EMBL/GenBank/DDBJ databases">
        <authorList>
            <person name="Gilroy R."/>
        </authorList>
    </citation>
    <scope>NUCLEOTIDE SEQUENCE</scope>
    <source>
        <strain evidence="7">CHK175-13533</strain>
    </source>
</reference>
<keyword evidence="4 8" id="KW-0560">Oxidoreductase</keyword>
<dbReference type="Pfam" id="PF14759">
    <property type="entry name" value="Reductase_C"/>
    <property type="match status" value="1"/>
</dbReference>
<dbReference type="GO" id="GO:0016651">
    <property type="term" value="F:oxidoreductase activity, acting on NAD(P)H"/>
    <property type="evidence" value="ECO:0007669"/>
    <property type="project" value="TreeGrafter"/>
</dbReference>
<dbReference type="GO" id="GO:0005737">
    <property type="term" value="C:cytoplasm"/>
    <property type="evidence" value="ECO:0007669"/>
    <property type="project" value="TreeGrafter"/>
</dbReference>
<protein>
    <submittedName>
        <fullName evidence="8">3-phenylpropionate/trans-cinnamate dioxygenase ferredoxin reductase subunit</fullName>
        <ecNumber evidence="8">1.18.1.3</ecNumber>
    </submittedName>
    <submittedName>
        <fullName evidence="7">FAD-dependent oxidoreductase</fullName>
    </submittedName>
</protein>
<dbReference type="EMBL" id="DYTQ01000085">
    <property type="protein sequence ID" value="HJH24388.1"/>
    <property type="molecule type" value="Genomic_DNA"/>
</dbReference>
<feature type="domain" description="FAD/NAD(P)-binding" evidence="5">
    <location>
        <begin position="4"/>
        <end position="297"/>
    </location>
</feature>
<evidence type="ECO:0000313" key="9">
    <source>
        <dbReference type="Proteomes" id="UP000700248"/>
    </source>
</evidence>
<dbReference type="InterPro" id="IPR016156">
    <property type="entry name" value="FAD/NAD-linked_Rdtase_dimer_sf"/>
</dbReference>
<proteinExistence type="predicted"/>
<comment type="cofactor">
    <cofactor evidence="1">
        <name>FAD</name>
        <dbReference type="ChEBI" id="CHEBI:57692"/>
    </cofactor>
</comment>
<reference evidence="8 10" key="1">
    <citation type="submission" date="2020-03" db="EMBL/GenBank/DDBJ databases">
        <title>Genomic Encyclopedia of Type Strains, Phase IV (KMG-IV): sequencing the most valuable type-strain genomes for metagenomic binning, comparative biology and taxonomic classification.</title>
        <authorList>
            <person name="Goeker M."/>
        </authorList>
    </citation>
    <scope>NUCLEOTIDE SEQUENCE [LARGE SCALE GENOMIC DNA]</scope>
    <source>
        <strain evidence="8 10">DSM 26613</strain>
    </source>
</reference>
<dbReference type="InterPro" id="IPR050446">
    <property type="entry name" value="FAD-oxidoreductase/Apoptosis"/>
</dbReference>
<sequence length="412" mass="44909">MNTFAIVGGSYAAVQAAISARQHGYDGRIVVFSAEKQLPYHRPPLSKAFLSSEMPISRLWLRSEAFYQQHDIELALGEAVTELNLEQKSLRTNTQSPFYYDSVLLATGASALPLPWQENPLKGVYHLRDLADAQQLKAAISTARKAVVIGGGFIGLEIASTLATQGVHTTVIERGHQLAGRVVSPYLSSYLQTRHEKQNVRICLASQVVGFTHRQAVEGVVLADGRVLEADLVVVGIGAKPNTQLVPALDPTGTQGVRVTSEAKTIVPHVLAAGDCACVELHVDHPHRWLRLESVNAANELGKAAGAVVAGQSEPFETAPWFWSDQYDLKLQMVGLALPDDRLVIRGQPDSTRFSVFHLRPDGVVGAVQSVNRPAEHMLARRLVHEKIAIDPPILNDDSINLKDYISQQNAK</sequence>
<dbReference type="EC" id="1.18.1.3" evidence="8"/>
<evidence type="ECO:0000313" key="10">
    <source>
        <dbReference type="Proteomes" id="UP000783934"/>
    </source>
</evidence>
<feature type="domain" description="Reductase C-terminal" evidence="6">
    <location>
        <begin position="321"/>
        <end position="405"/>
    </location>
</feature>
<organism evidence="7 9">
    <name type="scientific">Paenalcaligenes hominis</name>
    <dbReference type="NCBI Taxonomy" id="643674"/>
    <lineage>
        <taxon>Bacteria</taxon>
        <taxon>Pseudomonadati</taxon>
        <taxon>Pseudomonadota</taxon>
        <taxon>Betaproteobacteria</taxon>
        <taxon>Burkholderiales</taxon>
        <taxon>Alcaligenaceae</taxon>
        <taxon>Paenalcaligenes</taxon>
    </lineage>
</organism>
<evidence type="ECO:0000256" key="3">
    <source>
        <dbReference type="ARBA" id="ARBA00022827"/>
    </source>
</evidence>
<dbReference type="SUPFAM" id="SSF55424">
    <property type="entry name" value="FAD/NAD-linked reductases, dimerisation (C-terminal) domain"/>
    <property type="match status" value="1"/>
</dbReference>
<dbReference type="InterPro" id="IPR023753">
    <property type="entry name" value="FAD/NAD-binding_dom"/>
</dbReference>
<evidence type="ECO:0000313" key="7">
    <source>
        <dbReference type="EMBL" id="HJH24388.1"/>
    </source>
</evidence>
<name>A0A9D2VGI1_9BURK</name>
<dbReference type="GO" id="GO:0008860">
    <property type="term" value="F:ferredoxin-NAD+ reductase activity"/>
    <property type="evidence" value="ECO:0007669"/>
    <property type="project" value="UniProtKB-EC"/>
</dbReference>
<evidence type="ECO:0000259" key="5">
    <source>
        <dbReference type="Pfam" id="PF07992"/>
    </source>
</evidence>
<dbReference type="EMBL" id="JAATIZ010000004">
    <property type="protein sequence ID" value="NJB65758.1"/>
    <property type="molecule type" value="Genomic_DNA"/>
</dbReference>
<keyword evidence="2" id="KW-0285">Flavoprotein</keyword>
<dbReference type="InterPro" id="IPR036188">
    <property type="entry name" value="FAD/NAD-bd_sf"/>
</dbReference>
<keyword evidence="8" id="KW-0223">Dioxygenase</keyword>
<evidence type="ECO:0000256" key="2">
    <source>
        <dbReference type="ARBA" id="ARBA00022630"/>
    </source>
</evidence>
<dbReference type="PANTHER" id="PTHR43557">
    <property type="entry name" value="APOPTOSIS-INDUCING FACTOR 1"/>
    <property type="match status" value="1"/>
</dbReference>
<dbReference type="GO" id="GO:0051213">
    <property type="term" value="F:dioxygenase activity"/>
    <property type="evidence" value="ECO:0007669"/>
    <property type="project" value="UniProtKB-KW"/>
</dbReference>
<dbReference type="Proteomes" id="UP000783934">
    <property type="component" value="Unassembled WGS sequence"/>
</dbReference>
<evidence type="ECO:0000313" key="8">
    <source>
        <dbReference type="EMBL" id="NJB65758.1"/>
    </source>
</evidence>
<evidence type="ECO:0000256" key="4">
    <source>
        <dbReference type="ARBA" id="ARBA00023002"/>
    </source>
</evidence>
<gene>
    <name evidence="8" type="ORF">GGR41_002013</name>
    <name evidence="7" type="ORF">K8U84_07530</name>
</gene>
<dbReference type="PRINTS" id="PR00368">
    <property type="entry name" value="FADPNR"/>
</dbReference>
<dbReference type="AlphaFoldDB" id="A0A9D2VGI1"/>
<dbReference type="PANTHER" id="PTHR43557:SF2">
    <property type="entry name" value="RIESKE DOMAIN-CONTAINING PROTEIN-RELATED"/>
    <property type="match status" value="1"/>
</dbReference>
<evidence type="ECO:0000256" key="1">
    <source>
        <dbReference type="ARBA" id="ARBA00001974"/>
    </source>
</evidence>
<keyword evidence="10" id="KW-1185">Reference proteome</keyword>
<evidence type="ECO:0000259" key="6">
    <source>
        <dbReference type="Pfam" id="PF14759"/>
    </source>
</evidence>
<dbReference type="InterPro" id="IPR028202">
    <property type="entry name" value="Reductase_C"/>
</dbReference>
<dbReference type="RefSeq" id="WP_167661722.1">
    <property type="nucleotide sequence ID" value="NZ_BMCQ01000005.1"/>
</dbReference>
<dbReference type="PRINTS" id="PR00411">
    <property type="entry name" value="PNDRDTASEI"/>
</dbReference>
<dbReference type="Pfam" id="PF07992">
    <property type="entry name" value="Pyr_redox_2"/>
    <property type="match status" value="1"/>
</dbReference>
<dbReference type="Proteomes" id="UP000700248">
    <property type="component" value="Unassembled WGS sequence"/>
</dbReference>
<dbReference type="Gene3D" id="3.30.390.30">
    <property type="match status" value="1"/>
</dbReference>
<accession>A0A9D2VGI1</accession>